<keyword evidence="6" id="KW-1185">Reference proteome</keyword>
<dbReference type="Gene3D" id="3.30.365.10">
    <property type="entry name" value="Aldehyde oxidase/xanthine dehydrogenase, molybdopterin binding domain"/>
    <property type="match status" value="4"/>
</dbReference>
<dbReference type="InterPro" id="IPR036856">
    <property type="entry name" value="Ald_Oxase/Xan_DH_a/b_sf"/>
</dbReference>
<dbReference type="SUPFAM" id="SSF54665">
    <property type="entry name" value="CO dehydrogenase molybdoprotein N-domain-like"/>
    <property type="match status" value="1"/>
</dbReference>
<dbReference type="EMBL" id="CP031417">
    <property type="protein sequence ID" value="AXK81113.1"/>
    <property type="molecule type" value="Genomic_DNA"/>
</dbReference>
<dbReference type="AlphaFoldDB" id="A0A345ZW16"/>
<protein>
    <submittedName>
        <fullName evidence="5">Xanthine dehydrogenase family protein molybdopterin-binding subunit</fullName>
    </submittedName>
</protein>
<dbReference type="KEGG" id="ptaw:DW352_11665"/>
<organism evidence="5 6">
    <name type="scientific">Pseudolabrys taiwanensis</name>
    <dbReference type="NCBI Taxonomy" id="331696"/>
    <lineage>
        <taxon>Bacteria</taxon>
        <taxon>Pseudomonadati</taxon>
        <taxon>Pseudomonadota</taxon>
        <taxon>Alphaproteobacteria</taxon>
        <taxon>Hyphomicrobiales</taxon>
        <taxon>Xanthobacteraceae</taxon>
        <taxon>Pseudolabrys</taxon>
    </lineage>
</organism>
<feature type="domain" description="Aldehyde oxidase/xanthine dehydrogenase a/b hammerhead" evidence="4">
    <location>
        <begin position="25"/>
        <end position="142"/>
    </location>
</feature>
<dbReference type="Pfam" id="PF20256">
    <property type="entry name" value="MoCoBD_2"/>
    <property type="match status" value="1"/>
</dbReference>
<sequence>MPAPINATKTFGQSTLRLEDRDLLCGKARFVADIKLPGMLHAAFVRSPYAHAKIVSIDKSAAMALPGVVAVLTAEDIRARATTDRLVVALPDKTYTQQRDRFILAADETVYVGEAIAMVVASDAYVAEDAAALVEIEFEVLPAAADCRAALAPEAPPVHSDAANNLVAAFNSAYGDIDAAFAGAAHVFKDSYWLHRGCAHSMECRGCVASHDDVDDKVTLWSSTQTPLVAARIIAELLGREEASVRVVAPDVGGGFGPKLVFYPEEAAVAIAALTLGKPVRWIEDRREHFITTTQERDQYWDAEIALDADAKILGVRGTLLHDHGAYTARGLTVPQGAVAAMSLAYVVPAFRMDVKVALTNKVPVTPVRGAGQPQGVFVMERLLDRAARELNIDRAEIRRRNLVPAEAMPFKKGFVTRGGVPIVLDSGDYPACQADALARAGWTDFPKRQQEARTQGRYLGIGLANFVEATGRGPYEQVRVRVAASGLIEVSTGAAAMGQSTKTMIAQIVAEQLGGAMERIVVTAGDSGKVSMGFGGFNSRQAVMAGSSAHVAAVKVREKALLVASHLLEVDASDLDIDGDNVVVKGASDMKVSLGTIARTMAGAAGFVLPGNLPPGLDATENVVIDAMTYGNGTAIAEVEVDIKTAAVKVTRVVFMHDAGKIINPMIADGQVIGAIAHGIGNALYEWMGYDEEGQPLTTTLADYLLVTASEMPKLDLAHRETPTPLNPLGVKGIGESGVLPIPAAIASAVEDALSPFDVRIRQFPIRPRDLSELMGASAPVS</sequence>
<keyword evidence="1" id="KW-0500">Molybdenum</keyword>
<dbReference type="PANTHER" id="PTHR11908:SF132">
    <property type="entry name" value="ALDEHYDE OXIDASE 1-RELATED"/>
    <property type="match status" value="1"/>
</dbReference>
<evidence type="ECO:0000256" key="1">
    <source>
        <dbReference type="ARBA" id="ARBA00022505"/>
    </source>
</evidence>
<reference evidence="5 6" key="1">
    <citation type="submission" date="2018-07" db="EMBL/GenBank/DDBJ databases">
        <authorList>
            <person name="Quirk P.G."/>
            <person name="Krulwich T.A."/>
        </authorList>
    </citation>
    <scope>NUCLEOTIDE SEQUENCE [LARGE SCALE GENOMIC DNA]</scope>
    <source>
        <strain evidence="5 6">CC-BB4</strain>
    </source>
</reference>
<comment type="cofactor">
    <cofactor evidence="3">
        <name>Mo-molybdopterin cytosine dinucleotide</name>
        <dbReference type="ChEBI" id="CHEBI:71308"/>
    </cofactor>
</comment>
<evidence type="ECO:0000256" key="3">
    <source>
        <dbReference type="ARBA" id="ARBA00053029"/>
    </source>
</evidence>
<evidence type="ECO:0000313" key="5">
    <source>
        <dbReference type="EMBL" id="AXK81113.1"/>
    </source>
</evidence>
<dbReference type="InterPro" id="IPR046867">
    <property type="entry name" value="AldOxase/xan_DH_MoCoBD2"/>
</dbReference>
<dbReference type="SMART" id="SM01008">
    <property type="entry name" value="Ald_Xan_dh_C"/>
    <property type="match status" value="1"/>
</dbReference>
<dbReference type="InterPro" id="IPR000674">
    <property type="entry name" value="Ald_Oxase/Xan_DH_a/b"/>
</dbReference>
<dbReference type="Gene3D" id="3.90.1170.50">
    <property type="entry name" value="Aldehyde oxidase/xanthine dehydrogenase, a/b hammerhead"/>
    <property type="match status" value="1"/>
</dbReference>
<dbReference type="RefSeq" id="WP_115691415.1">
    <property type="nucleotide sequence ID" value="NZ_CP031417.1"/>
</dbReference>
<dbReference type="InterPro" id="IPR037165">
    <property type="entry name" value="AldOxase/xan_DH_Mopterin-bd_sf"/>
</dbReference>
<dbReference type="GO" id="GO:0005506">
    <property type="term" value="F:iron ion binding"/>
    <property type="evidence" value="ECO:0007669"/>
    <property type="project" value="InterPro"/>
</dbReference>
<dbReference type="PANTHER" id="PTHR11908">
    <property type="entry name" value="XANTHINE DEHYDROGENASE"/>
    <property type="match status" value="1"/>
</dbReference>
<accession>A0A345ZW16</accession>
<dbReference type="SUPFAM" id="SSF56003">
    <property type="entry name" value="Molybdenum cofactor-binding domain"/>
    <property type="match status" value="1"/>
</dbReference>
<dbReference type="GO" id="GO:0016491">
    <property type="term" value="F:oxidoreductase activity"/>
    <property type="evidence" value="ECO:0007669"/>
    <property type="project" value="UniProtKB-KW"/>
</dbReference>
<evidence type="ECO:0000256" key="2">
    <source>
        <dbReference type="ARBA" id="ARBA00023002"/>
    </source>
</evidence>
<dbReference type="InterPro" id="IPR008274">
    <property type="entry name" value="AldOxase/xan_DH_MoCoBD1"/>
</dbReference>
<evidence type="ECO:0000259" key="4">
    <source>
        <dbReference type="SMART" id="SM01008"/>
    </source>
</evidence>
<evidence type="ECO:0000313" key="6">
    <source>
        <dbReference type="Proteomes" id="UP000254889"/>
    </source>
</evidence>
<gene>
    <name evidence="5" type="ORF">DW352_11665</name>
</gene>
<dbReference type="Pfam" id="PF01315">
    <property type="entry name" value="Ald_Xan_dh_C"/>
    <property type="match status" value="1"/>
</dbReference>
<dbReference type="Proteomes" id="UP000254889">
    <property type="component" value="Chromosome"/>
</dbReference>
<keyword evidence="2" id="KW-0560">Oxidoreductase</keyword>
<name>A0A345ZW16_9HYPH</name>
<proteinExistence type="predicted"/>
<dbReference type="InterPro" id="IPR016208">
    <property type="entry name" value="Ald_Oxase/xanthine_DH-like"/>
</dbReference>
<dbReference type="FunFam" id="3.30.365.10:FF:000001">
    <property type="entry name" value="Xanthine dehydrogenase oxidase"/>
    <property type="match status" value="1"/>
</dbReference>
<dbReference type="OrthoDB" id="9763985at2"/>
<dbReference type="Pfam" id="PF02738">
    <property type="entry name" value="MoCoBD_1"/>
    <property type="match status" value="1"/>
</dbReference>